<keyword evidence="1" id="KW-1133">Transmembrane helix</keyword>
<evidence type="ECO:0000256" key="1">
    <source>
        <dbReference type="SAM" id="Phobius"/>
    </source>
</evidence>
<sequence length="416" mass="46401">MQLQSALTLFSGLLENLVFSGISLGWPSLHFLAGYLLDRFGTWIERSFGTFLLTLGCLLLAVSTPATSWLLYPAMISIAISGYTLLISNTQIANLVDVKARGFVITLLAGMFDSGAVVFSVMKLAYEAGYSLKAILHIYIWCTFCTWFRTFALMPKEHIPFPLPKAKLRYGWEEWICFKKSYDKSETDPILDTPTINDDSAATTITQIDTGFSDCLKNLLLWTNAFHICIISFRVNFYFGTFLTLMEISEDPSNISNLTNIFGIMLFCGFIAAPLNGLLVDGVIKHPKARNVPDKISLLRASFASMLTTSSLAITLSVFIVVANSILSFVFQLLTRSFVYGGTTTFLAMHFPQKHFGKLFGLTYFIVGTVTLLQYALFKLATAVDPTFYFINVGLLVVVCLTLVHPLMLFFLQQNK</sequence>
<feature type="transmembrane region" description="Helical" evidence="1">
    <location>
        <begin position="44"/>
        <end position="63"/>
    </location>
</feature>
<accession>A0ABP0GRK6</accession>
<reference evidence="2 3" key="1">
    <citation type="submission" date="2024-02" db="EMBL/GenBank/DDBJ databases">
        <authorList>
            <person name="Daric V."/>
            <person name="Darras S."/>
        </authorList>
    </citation>
    <scope>NUCLEOTIDE SEQUENCE [LARGE SCALE GENOMIC DNA]</scope>
</reference>
<organism evidence="2 3">
    <name type="scientific">Clavelina lepadiformis</name>
    <name type="common">Light-bulb sea squirt</name>
    <name type="synonym">Ascidia lepadiformis</name>
    <dbReference type="NCBI Taxonomy" id="159417"/>
    <lineage>
        <taxon>Eukaryota</taxon>
        <taxon>Metazoa</taxon>
        <taxon>Chordata</taxon>
        <taxon>Tunicata</taxon>
        <taxon>Ascidiacea</taxon>
        <taxon>Aplousobranchia</taxon>
        <taxon>Clavelinidae</taxon>
        <taxon>Clavelina</taxon>
    </lineage>
</organism>
<feature type="transmembrane region" description="Helical" evidence="1">
    <location>
        <begin position="134"/>
        <end position="152"/>
    </location>
</feature>
<dbReference type="PANTHER" id="PTHR20765:SF1">
    <property type="entry name" value="EQUILIBRATIVE NUCLEOBASE TRANSPORTER 1"/>
    <property type="match status" value="1"/>
</dbReference>
<feature type="transmembrane region" description="Helical" evidence="1">
    <location>
        <begin position="219"/>
        <end position="239"/>
    </location>
</feature>
<dbReference type="InterPro" id="IPR027197">
    <property type="entry name" value="SLC43A3"/>
</dbReference>
<feature type="transmembrane region" description="Helical" evidence="1">
    <location>
        <begin position="69"/>
        <end position="88"/>
    </location>
</feature>
<gene>
    <name evidence="2" type="ORF">CVLEPA_LOCUS26102</name>
</gene>
<proteinExistence type="predicted"/>
<protein>
    <submittedName>
        <fullName evidence="2">Uncharacterized protein</fullName>
    </submittedName>
</protein>
<dbReference type="PANTHER" id="PTHR20765">
    <property type="entry name" value="SOLUTE CARRIER FAMILY 43 MEMBER 3-RELATED"/>
    <property type="match status" value="1"/>
</dbReference>
<evidence type="ECO:0000313" key="3">
    <source>
        <dbReference type="Proteomes" id="UP001642483"/>
    </source>
</evidence>
<evidence type="ECO:0000313" key="2">
    <source>
        <dbReference type="EMBL" id="CAK8692865.1"/>
    </source>
</evidence>
<name>A0ABP0GRK6_CLALP</name>
<dbReference type="SUPFAM" id="SSF103473">
    <property type="entry name" value="MFS general substrate transporter"/>
    <property type="match status" value="1"/>
</dbReference>
<dbReference type="Proteomes" id="UP001642483">
    <property type="component" value="Unassembled WGS sequence"/>
</dbReference>
<keyword evidence="1" id="KW-0472">Membrane</keyword>
<dbReference type="InterPro" id="IPR036259">
    <property type="entry name" value="MFS_trans_sf"/>
</dbReference>
<dbReference type="EMBL" id="CAWYQH010000130">
    <property type="protein sequence ID" value="CAK8692865.1"/>
    <property type="molecule type" value="Genomic_DNA"/>
</dbReference>
<feature type="transmembrane region" description="Helical" evidence="1">
    <location>
        <begin position="17"/>
        <end position="37"/>
    </location>
</feature>
<feature type="transmembrane region" description="Helical" evidence="1">
    <location>
        <begin position="100"/>
        <end position="122"/>
    </location>
</feature>
<feature type="transmembrane region" description="Helical" evidence="1">
    <location>
        <begin position="359"/>
        <end position="377"/>
    </location>
</feature>
<keyword evidence="3" id="KW-1185">Reference proteome</keyword>
<keyword evidence="1" id="KW-0812">Transmembrane</keyword>
<dbReference type="Gene3D" id="1.20.1250.20">
    <property type="entry name" value="MFS general substrate transporter like domains"/>
    <property type="match status" value="1"/>
</dbReference>
<feature type="transmembrane region" description="Helical" evidence="1">
    <location>
        <begin position="259"/>
        <end position="280"/>
    </location>
</feature>
<comment type="caution">
    <text evidence="2">The sequence shown here is derived from an EMBL/GenBank/DDBJ whole genome shotgun (WGS) entry which is preliminary data.</text>
</comment>
<feature type="transmembrane region" description="Helical" evidence="1">
    <location>
        <begin position="389"/>
        <end position="412"/>
    </location>
</feature>